<keyword evidence="4" id="KW-0456">Lyase</keyword>
<reference evidence="6 7" key="1">
    <citation type="submission" date="2024-07" db="EMBL/GenBank/DDBJ databases">
        <title>Section-level genome sequencing and comparative genomics of Aspergillus sections Usti and Cavernicolus.</title>
        <authorList>
            <consortium name="Lawrence Berkeley National Laboratory"/>
            <person name="Nybo J.L."/>
            <person name="Vesth T.C."/>
            <person name="Theobald S."/>
            <person name="Frisvad J.C."/>
            <person name="Larsen T.O."/>
            <person name="Kjaerboelling I."/>
            <person name="Rothschild-Mancinelli K."/>
            <person name="Lyhne E.K."/>
            <person name="Kogle M.E."/>
            <person name="Barry K."/>
            <person name="Clum A."/>
            <person name="Na H."/>
            <person name="Ledsgaard L."/>
            <person name="Lin J."/>
            <person name="Lipzen A."/>
            <person name="Kuo A."/>
            <person name="Riley R."/>
            <person name="Mondo S."/>
            <person name="LaButti K."/>
            <person name="Haridas S."/>
            <person name="Pangalinan J."/>
            <person name="Salamov A.A."/>
            <person name="Simmons B.A."/>
            <person name="Magnuson J.K."/>
            <person name="Chen J."/>
            <person name="Drula E."/>
            <person name="Henrissat B."/>
            <person name="Wiebenga A."/>
            <person name="Lubbers R.J."/>
            <person name="Gomes A.C."/>
            <person name="Makela M.R."/>
            <person name="Stajich J."/>
            <person name="Grigoriev I.V."/>
            <person name="Mortensen U.H."/>
            <person name="De vries R.P."/>
            <person name="Baker S.E."/>
            <person name="Andersen M.R."/>
        </authorList>
    </citation>
    <scope>NUCLEOTIDE SEQUENCE [LARGE SCALE GENOMIC DNA]</scope>
    <source>
        <strain evidence="6 7">CBS 600.67</strain>
    </source>
</reference>
<dbReference type="PANTHER" id="PTHR33337:SF43">
    <property type="entry name" value="CENP-V_GFA DOMAIN-CONTAINING PROTEIN"/>
    <property type="match status" value="1"/>
</dbReference>
<dbReference type="PANTHER" id="PTHR33337">
    <property type="entry name" value="GFA DOMAIN-CONTAINING PROTEIN"/>
    <property type="match status" value="1"/>
</dbReference>
<dbReference type="InterPro" id="IPR006913">
    <property type="entry name" value="CENP-V/GFA"/>
</dbReference>
<name>A0ABR4IIP6_9EURO</name>
<dbReference type="EMBL" id="JBFXLS010000024">
    <property type="protein sequence ID" value="KAL2827632.1"/>
    <property type="molecule type" value="Genomic_DNA"/>
</dbReference>
<evidence type="ECO:0000256" key="1">
    <source>
        <dbReference type="ARBA" id="ARBA00005495"/>
    </source>
</evidence>
<evidence type="ECO:0000256" key="4">
    <source>
        <dbReference type="ARBA" id="ARBA00023239"/>
    </source>
</evidence>
<sequence>MPDLAGNPNIHNPAQFADTLTGSCLCGSVKVTIQDRELFTKRRGHICHCANCRKVSGSFAASNLIIEEEKVEIEDQKGTLTKFVDTLWIDISASAVGSNPIKSVTPLIEGKVVLKMGIFPRIPAPEIETFGLHRHDWQGLHPGMSQYKIKALGEML</sequence>
<comment type="similarity">
    <text evidence="1">Belongs to the Gfa family.</text>
</comment>
<dbReference type="PROSITE" id="PS51891">
    <property type="entry name" value="CENP_V_GFA"/>
    <property type="match status" value="1"/>
</dbReference>
<evidence type="ECO:0000259" key="5">
    <source>
        <dbReference type="PROSITE" id="PS51891"/>
    </source>
</evidence>
<keyword evidence="7" id="KW-1185">Reference proteome</keyword>
<gene>
    <name evidence="6" type="ORF">BDW59DRAFT_144097</name>
</gene>
<organism evidence="6 7">
    <name type="scientific">Aspergillus cavernicola</name>
    <dbReference type="NCBI Taxonomy" id="176166"/>
    <lineage>
        <taxon>Eukaryota</taxon>
        <taxon>Fungi</taxon>
        <taxon>Dikarya</taxon>
        <taxon>Ascomycota</taxon>
        <taxon>Pezizomycotina</taxon>
        <taxon>Eurotiomycetes</taxon>
        <taxon>Eurotiomycetidae</taxon>
        <taxon>Eurotiales</taxon>
        <taxon>Aspergillaceae</taxon>
        <taxon>Aspergillus</taxon>
        <taxon>Aspergillus subgen. Nidulantes</taxon>
    </lineage>
</organism>
<dbReference type="Proteomes" id="UP001610335">
    <property type="component" value="Unassembled WGS sequence"/>
</dbReference>
<evidence type="ECO:0000256" key="3">
    <source>
        <dbReference type="ARBA" id="ARBA00022833"/>
    </source>
</evidence>
<evidence type="ECO:0000313" key="7">
    <source>
        <dbReference type="Proteomes" id="UP001610335"/>
    </source>
</evidence>
<feature type="domain" description="CENP-V/GFA" evidence="5">
    <location>
        <begin position="20"/>
        <end position="136"/>
    </location>
</feature>
<protein>
    <submittedName>
        <fullName evidence="6">Mss4-like protein</fullName>
    </submittedName>
</protein>
<accession>A0ABR4IIP6</accession>
<dbReference type="Gene3D" id="3.90.1590.10">
    <property type="entry name" value="glutathione-dependent formaldehyde- activating enzyme (gfa)"/>
    <property type="match status" value="1"/>
</dbReference>
<evidence type="ECO:0000256" key="2">
    <source>
        <dbReference type="ARBA" id="ARBA00022723"/>
    </source>
</evidence>
<dbReference type="InterPro" id="IPR011057">
    <property type="entry name" value="Mss4-like_sf"/>
</dbReference>
<dbReference type="SUPFAM" id="SSF51316">
    <property type="entry name" value="Mss4-like"/>
    <property type="match status" value="1"/>
</dbReference>
<dbReference type="Pfam" id="PF04828">
    <property type="entry name" value="GFA"/>
    <property type="match status" value="1"/>
</dbReference>
<keyword evidence="3" id="KW-0862">Zinc</keyword>
<proteinExistence type="inferred from homology"/>
<keyword evidence="2" id="KW-0479">Metal-binding</keyword>
<comment type="caution">
    <text evidence="6">The sequence shown here is derived from an EMBL/GenBank/DDBJ whole genome shotgun (WGS) entry which is preliminary data.</text>
</comment>
<evidence type="ECO:0000313" key="6">
    <source>
        <dbReference type="EMBL" id="KAL2827632.1"/>
    </source>
</evidence>